<dbReference type="InterPro" id="IPR014743">
    <property type="entry name" value="Cl-channel_core"/>
</dbReference>
<feature type="transmembrane region" description="Helical" evidence="5">
    <location>
        <begin position="102"/>
        <end position="124"/>
    </location>
</feature>
<keyword evidence="4 5" id="KW-0472">Membrane</keyword>
<evidence type="ECO:0000256" key="4">
    <source>
        <dbReference type="ARBA" id="ARBA00023136"/>
    </source>
</evidence>
<feature type="transmembrane region" description="Helical" evidence="5">
    <location>
        <begin position="306"/>
        <end position="326"/>
    </location>
</feature>
<protein>
    <submittedName>
        <fullName evidence="6">Ion channel protein</fullName>
    </submittedName>
</protein>
<feature type="transmembrane region" description="Helical" evidence="5">
    <location>
        <begin position="16"/>
        <end position="37"/>
    </location>
</feature>
<evidence type="ECO:0000256" key="1">
    <source>
        <dbReference type="ARBA" id="ARBA00004141"/>
    </source>
</evidence>
<dbReference type="PANTHER" id="PTHR43427:SF9">
    <property type="entry name" value="ION-TRANSPORT PROTEIN YFEO-RELATED"/>
    <property type="match status" value="1"/>
</dbReference>
<feature type="transmembrane region" description="Helical" evidence="5">
    <location>
        <begin position="62"/>
        <end position="81"/>
    </location>
</feature>
<evidence type="ECO:0000313" key="7">
    <source>
        <dbReference type="Proteomes" id="UP001063368"/>
    </source>
</evidence>
<evidence type="ECO:0000256" key="3">
    <source>
        <dbReference type="ARBA" id="ARBA00022989"/>
    </source>
</evidence>
<organism evidence="6 7">
    <name type="scientific">Arthrobacter koreensis</name>
    <dbReference type="NCBI Taxonomy" id="199136"/>
    <lineage>
        <taxon>Bacteria</taxon>
        <taxon>Bacillati</taxon>
        <taxon>Actinomycetota</taxon>
        <taxon>Actinomycetes</taxon>
        <taxon>Micrococcales</taxon>
        <taxon>Micrococcaceae</taxon>
        <taxon>Arthrobacter</taxon>
    </lineage>
</organism>
<gene>
    <name evidence="6" type="ORF">N9A08_03870</name>
</gene>
<comment type="subcellular location">
    <subcellularLocation>
        <location evidence="1">Membrane</location>
        <topology evidence="1">Multi-pass membrane protein</topology>
    </subcellularLocation>
</comment>
<dbReference type="Proteomes" id="UP001063368">
    <property type="component" value="Chromosome"/>
</dbReference>
<keyword evidence="3 5" id="KW-1133">Transmembrane helix</keyword>
<evidence type="ECO:0000313" key="6">
    <source>
        <dbReference type="EMBL" id="UYB36823.1"/>
    </source>
</evidence>
<dbReference type="PRINTS" id="PR00762">
    <property type="entry name" value="CLCHANNEL"/>
</dbReference>
<feature type="transmembrane region" description="Helical" evidence="5">
    <location>
        <begin position="379"/>
        <end position="404"/>
    </location>
</feature>
<dbReference type="InterPro" id="IPR001807">
    <property type="entry name" value="ClC"/>
</dbReference>
<dbReference type="CDD" id="cd00400">
    <property type="entry name" value="Voltage_gated_ClC"/>
    <property type="match status" value="1"/>
</dbReference>
<dbReference type="PANTHER" id="PTHR43427">
    <property type="entry name" value="CHLORIDE CHANNEL PROTEIN CLC-E"/>
    <property type="match status" value="1"/>
</dbReference>
<proteinExistence type="predicted"/>
<feature type="transmembrane region" description="Helical" evidence="5">
    <location>
        <begin position="231"/>
        <end position="254"/>
    </location>
</feature>
<feature type="transmembrane region" description="Helical" evidence="5">
    <location>
        <begin position="266"/>
        <end position="286"/>
    </location>
</feature>
<keyword evidence="7" id="KW-1185">Reference proteome</keyword>
<dbReference type="SUPFAM" id="SSF81340">
    <property type="entry name" value="Clc chloride channel"/>
    <property type="match status" value="1"/>
</dbReference>
<dbReference type="InterPro" id="IPR050368">
    <property type="entry name" value="ClC-type_chloride_channel"/>
</dbReference>
<feature type="transmembrane region" description="Helical" evidence="5">
    <location>
        <begin position="333"/>
        <end position="350"/>
    </location>
</feature>
<name>A0ABY6FUL1_9MICC</name>
<feature type="transmembrane region" description="Helical" evidence="5">
    <location>
        <begin position="130"/>
        <end position="146"/>
    </location>
</feature>
<dbReference type="NCBIfam" id="NF002971">
    <property type="entry name" value="PRK03655.1"/>
    <property type="match status" value="1"/>
</dbReference>
<evidence type="ECO:0000256" key="5">
    <source>
        <dbReference type="SAM" id="Phobius"/>
    </source>
</evidence>
<feature type="transmembrane region" description="Helical" evidence="5">
    <location>
        <begin position="153"/>
        <end position="177"/>
    </location>
</feature>
<reference evidence="6" key="1">
    <citation type="submission" date="2022-09" db="EMBL/GenBank/DDBJ databases">
        <authorList>
            <person name="Li D."/>
            <person name="Cheng J."/>
            <person name="Li Y."/>
        </authorList>
    </citation>
    <scope>NUCLEOTIDE SEQUENCE</scope>
    <source>
        <strain evidence="6">DL</strain>
    </source>
</reference>
<accession>A0ABY6FUL1</accession>
<dbReference type="RefSeq" id="WP_263128421.1">
    <property type="nucleotide sequence ID" value="NZ_CP106856.1"/>
</dbReference>
<keyword evidence="2 5" id="KW-0812">Transmembrane</keyword>
<dbReference type="EMBL" id="CP106856">
    <property type="protein sequence ID" value="UYB36823.1"/>
    <property type="molecule type" value="Genomic_DNA"/>
</dbReference>
<evidence type="ECO:0000256" key="2">
    <source>
        <dbReference type="ARBA" id="ARBA00022692"/>
    </source>
</evidence>
<sequence length="423" mass="42535">MTEPEPGLGQNRIRTLAVLSVPAVLIGVVSALILFALDELSRQLQDLLWDVLPHAAGIDPDGGWWIFGMLTATGLAVGLMVRYLPGHAGPDSAAAELGGSALPLKVVPSLAAVAVLGLAGGVSLGPENPIIAINTAVLTALLARFFRRVPARLVLGLTMAGTVGALFGTPVAAALLFTGMAGAMAGPGALFDKLFLPLVSAGAGAAVMTTLGGTMLPASIPEAGSPGGWDVLAAMAIAPLAAAFGLAGVLAFRWAHRQFRRLRSPVLFTTLGGALLGLLGVLGGPLTLFKGAEESEELLHGQGESFSTLAVLAAVKLAALVVAAAAGFRGGRIFPAVFVGVAFGLAAGALLPNIRADAAVSAAVLGVVLAIARDGWLALFIAVVITGDVTVSAMLCLAILPAWLVVTHAPHMVAEDDGGARPA</sequence>
<dbReference type="Gene3D" id="1.10.3080.10">
    <property type="entry name" value="Clc chloride channel"/>
    <property type="match status" value="1"/>
</dbReference>
<dbReference type="Pfam" id="PF00654">
    <property type="entry name" value="Voltage_CLC"/>
    <property type="match status" value="1"/>
</dbReference>